<comment type="caution">
    <text evidence="1">The sequence shown here is derived from an EMBL/GenBank/DDBJ whole genome shotgun (WGS) entry which is preliminary data.</text>
</comment>
<reference evidence="1" key="1">
    <citation type="submission" date="2022-07" db="EMBL/GenBank/DDBJ databases">
        <title>Phylogenomic reconstructions and comparative analyses of Kickxellomycotina fungi.</title>
        <authorList>
            <person name="Reynolds N.K."/>
            <person name="Stajich J.E."/>
            <person name="Barry K."/>
            <person name="Grigoriev I.V."/>
            <person name="Crous P."/>
            <person name="Smith M.E."/>
        </authorList>
    </citation>
    <scope>NUCLEOTIDE SEQUENCE</scope>
    <source>
        <strain evidence="1">CBS 109366</strain>
    </source>
</reference>
<protein>
    <submittedName>
        <fullName evidence="1">Uncharacterized protein</fullName>
    </submittedName>
</protein>
<feature type="non-terminal residue" evidence="1">
    <location>
        <position position="140"/>
    </location>
</feature>
<keyword evidence="2" id="KW-1185">Reference proteome</keyword>
<sequence length="140" mass="15264">MADDEEQQHKTMIKQLTDLDDHQLDEQAGLFMHPRRKSLRTETTPRPLSQPFFQPLQVFPDVLSVSAMVERQGQKDHKGQQQQQRDHAEPSAHAQQQPSATPGDKAAAAPASNSAAVPAAGTPGPMPPTSLLAQYPRGLA</sequence>
<organism evidence="1 2">
    <name type="scientific">Coemansia nantahalensis</name>
    <dbReference type="NCBI Taxonomy" id="2789366"/>
    <lineage>
        <taxon>Eukaryota</taxon>
        <taxon>Fungi</taxon>
        <taxon>Fungi incertae sedis</taxon>
        <taxon>Zoopagomycota</taxon>
        <taxon>Kickxellomycotina</taxon>
        <taxon>Kickxellomycetes</taxon>
        <taxon>Kickxellales</taxon>
        <taxon>Kickxellaceae</taxon>
        <taxon>Coemansia</taxon>
    </lineage>
</organism>
<evidence type="ECO:0000313" key="2">
    <source>
        <dbReference type="Proteomes" id="UP001140234"/>
    </source>
</evidence>
<name>A0ACC1K0E6_9FUNG</name>
<accession>A0ACC1K0E6</accession>
<dbReference type="Proteomes" id="UP001140234">
    <property type="component" value="Unassembled WGS sequence"/>
</dbReference>
<gene>
    <name evidence="1" type="ORF">IWQ57_002451</name>
</gene>
<dbReference type="EMBL" id="JANBUJ010000635">
    <property type="protein sequence ID" value="KAJ2770894.1"/>
    <property type="molecule type" value="Genomic_DNA"/>
</dbReference>
<proteinExistence type="predicted"/>
<evidence type="ECO:0000313" key="1">
    <source>
        <dbReference type="EMBL" id="KAJ2770894.1"/>
    </source>
</evidence>